<evidence type="ECO:0000313" key="2">
    <source>
        <dbReference type="Proteomes" id="UP000542776"/>
    </source>
</evidence>
<dbReference type="AlphaFoldDB" id="A0A7W6ECQ7"/>
<keyword evidence="2" id="KW-1185">Reference proteome</keyword>
<accession>A0A7W6ECQ7</accession>
<dbReference type="EMBL" id="JACIEK010000001">
    <property type="protein sequence ID" value="MBB3996882.1"/>
    <property type="molecule type" value="Genomic_DNA"/>
</dbReference>
<comment type="caution">
    <text evidence="1">The sequence shown here is derived from an EMBL/GenBank/DDBJ whole genome shotgun (WGS) entry which is preliminary data.</text>
</comment>
<protein>
    <submittedName>
        <fullName evidence="1">Uncharacterized protein</fullName>
    </submittedName>
</protein>
<sequence>MSIARIALRIAAVEAIKGRTDVGTNVLDSPNGALDIQANGELRTEEDKPFVSVFTDEGVAESISGRGLLENGVCVLVIEAGISVAMTQTNDLGESVLAIGVPASDRGFEFTLGLLHRQVCDALMDPDNPWGEIWRGLANRIIKIEVGSKRTSTDGQRLAGHQARIWVDLVNDPARGEPIDPAAPIGQFLTALAASEDPDNRVFAAKLRQVVGGDVDLDWKAHQRRYGMTRAALLAIGLGPVEQDEDRSTPALTAVEHDVRQVAP</sequence>
<gene>
    <name evidence="1" type="ORF">GGR04_000703</name>
</gene>
<evidence type="ECO:0000313" key="1">
    <source>
        <dbReference type="EMBL" id="MBB3996882.1"/>
    </source>
</evidence>
<proteinExistence type="predicted"/>
<name>A0A7W6ECQ7_9HYPH</name>
<dbReference type="Proteomes" id="UP000542776">
    <property type="component" value="Unassembled WGS sequence"/>
</dbReference>
<reference evidence="1 2" key="1">
    <citation type="submission" date="2020-08" db="EMBL/GenBank/DDBJ databases">
        <title>Genomic Encyclopedia of Type Strains, Phase IV (KMG-IV): sequencing the most valuable type-strain genomes for metagenomic binning, comparative biology and taxonomic classification.</title>
        <authorList>
            <person name="Goeker M."/>
        </authorList>
    </citation>
    <scope>NUCLEOTIDE SEQUENCE [LARGE SCALE GENOMIC DNA]</scope>
    <source>
        <strain evidence="1 2">DSM 102238</strain>
    </source>
</reference>
<organism evidence="1 2">
    <name type="scientific">Aureimonas pseudogalii</name>
    <dbReference type="NCBI Taxonomy" id="1744844"/>
    <lineage>
        <taxon>Bacteria</taxon>
        <taxon>Pseudomonadati</taxon>
        <taxon>Pseudomonadota</taxon>
        <taxon>Alphaproteobacteria</taxon>
        <taxon>Hyphomicrobiales</taxon>
        <taxon>Aurantimonadaceae</taxon>
        <taxon>Aureimonas</taxon>
    </lineage>
</organism>
<dbReference type="RefSeq" id="WP_183197884.1">
    <property type="nucleotide sequence ID" value="NZ_JACIEK010000001.1"/>
</dbReference>